<protein>
    <submittedName>
        <fullName evidence="1">DUF465 domain-containing protein</fullName>
    </submittedName>
</protein>
<gene>
    <name evidence="1" type="ORF">DI628_01220</name>
</gene>
<proteinExistence type="predicted"/>
<dbReference type="Proteomes" id="UP000320948">
    <property type="component" value="Unassembled WGS sequence"/>
</dbReference>
<reference evidence="1 2" key="1">
    <citation type="journal article" date="2017" name="Nat. Commun.">
        <title>In situ click chemistry generation of cyclooxygenase-2 inhibitors.</title>
        <authorList>
            <person name="Bhardwaj A."/>
            <person name="Kaur J."/>
            <person name="Wuest M."/>
            <person name="Wuest F."/>
        </authorList>
    </citation>
    <scope>NUCLEOTIDE SEQUENCE [LARGE SCALE GENOMIC DNA]</scope>
    <source>
        <strain evidence="1">S2_018_000_R2_106</strain>
    </source>
</reference>
<dbReference type="AlphaFoldDB" id="A0A6N4RDA3"/>
<evidence type="ECO:0000313" key="2">
    <source>
        <dbReference type="Proteomes" id="UP000320948"/>
    </source>
</evidence>
<accession>A0A6N4RDA3</accession>
<organism evidence="1 2">
    <name type="scientific">Blastochloris viridis</name>
    <name type="common">Rhodopseudomonas viridis</name>
    <dbReference type="NCBI Taxonomy" id="1079"/>
    <lineage>
        <taxon>Bacteria</taxon>
        <taxon>Pseudomonadati</taxon>
        <taxon>Pseudomonadota</taxon>
        <taxon>Alphaproteobacteria</taxon>
        <taxon>Hyphomicrobiales</taxon>
        <taxon>Blastochloridaceae</taxon>
        <taxon>Blastochloris</taxon>
    </lineage>
</organism>
<evidence type="ECO:0000313" key="1">
    <source>
        <dbReference type="EMBL" id="TKW61279.1"/>
    </source>
</evidence>
<name>A0A6N4RDA3_BLAVI</name>
<comment type="caution">
    <text evidence="1">The sequence shown here is derived from an EMBL/GenBank/DDBJ whole genome shotgun (WGS) entry which is preliminary data.</text>
</comment>
<dbReference type="EMBL" id="VAFM01000001">
    <property type="protein sequence ID" value="TKW61279.1"/>
    <property type="molecule type" value="Genomic_DNA"/>
</dbReference>
<sequence length="73" mass="8244">MAHVRTLHQNHPIPEELMGEKALTRLLARHAALEGELVEMTAGPLVDWDGVKLVKRQKLSIAEQIEAVKRQLQ</sequence>